<dbReference type="AlphaFoldDB" id="A0A8D0B0P9"/>
<organism evidence="1 2">
    <name type="scientific">Salvator merianae</name>
    <name type="common">Argentine black and white tegu</name>
    <name type="synonym">Tupinambis merianae</name>
    <dbReference type="NCBI Taxonomy" id="96440"/>
    <lineage>
        <taxon>Eukaryota</taxon>
        <taxon>Metazoa</taxon>
        <taxon>Chordata</taxon>
        <taxon>Craniata</taxon>
        <taxon>Vertebrata</taxon>
        <taxon>Euteleostomi</taxon>
        <taxon>Lepidosauria</taxon>
        <taxon>Squamata</taxon>
        <taxon>Bifurcata</taxon>
        <taxon>Unidentata</taxon>
        <taxon>Episquamata</taxon>
        <taxon>Laterata</taxon>
        <taxon>Teiioidea</taxon>
        <taxon>Teiidae</taxon>
        <taxon>Salvator</taxon>
    </lineage>
</organism>
<dbReference type="Proteomes" id="UP000694421">
    <property type="component" value="Unplaced"/>
</dbReference>
<name>A0A8D0B0P9_SALMN</name>
<keyword evidence="2" id="KW-1185">Reference proteome</keyword>
<accession>A0A8D0B0P9</accession>
<sequence>GLSPFSSTISMLPFSCIGSWHDCIKTIKVEKKPGKGAAKIHIAGDVAYVQVDQDGGTHRLEKAKITLDECWLVAITSYPQRVA</sequence>
<evidence type="ECO:0000313" key="1">
    <source>
        <dbReference type="Ensembl" id="ENSSMRP00000003522.1"/>
    </source>
</evidence>
<reference evidence="1" key="2">
    <citation type="submission" date="2025-09" db="UniProtKB">
        <authorList>
            <consortium name="Ensembl"/>
        </authorList>
    </citation>
    <scope>IDENTIFICATION</scope>
</reference>
<proteinExistence type="predicted"/>
<evidence type="ECO:0000313" key="2">
    <source>
        <dbReference type="Proteomes" id="UP000694421"/>
    </source>
</evidence>
<dbReference type="Ensembl" id="ENSSMRT00000004198.1">
    <property type="protein sequence ID" value="ENSSMRP00000003522.1"/>
    <property type="gene ID" value="ENSSMRG00000002962.1"/>
</dbReference>
<reference evidence="1" key="1">
    <citation type="submission" date="2025-08" db="UniProtKB">
        <authorList>
            <consortium name="Ensembl"/>
        </authorList>
    </citation>
    <scope>IDENTIFICATION</scope>
</reference>
<protein>
    <submittedName>
        <fullName evidence="1">Uncharacterized protein</fullName>
    </submittedName>
</protein>